<name>A0ABM8P575_9BURK</name>
<feature type="transmembrane region" description="Helical" evidence="1">
    <location>
        <begin position="191"/>
        <end position="208"/>
    </location>
</feature>
<evidence type="ECO:0000259" key="2">
    <source>
        <dbReference type="Pfam" id="PF09850"/>
    </source>
</evidence>
<dbReference type="RefSeq" id="WP_201699679.1">
    <property type="nucleotide sequence ID" value="NZ_CAJHCQ010000021.1"/>
</dbReference>
<dbReference type="InterPro" id="IPR038522">
    <property type="entry name" value="T4/T6SS_DotU_sf"/>
</dbReference>
<evidence type="ECO:0000313" key="4">
    <source>
        <dbReference type="Proteomes" id="UP000656319"/>
    </source>
</evidence>
<feature type="transmembrane region" description="Helical" evidence="1">
    <location>
        <begin position="123"/>
        <end position="144"/>
    </location>
</feature>
<keyword evidence="4" id="KW-1185">Reference proteome</keyword>
<gene>
    <name evidence="3" type="ORF">LMG27952_06162</name>
</gene>
<keyword evidence="1" id="KW-1133">Transmembrane helix</keyword>
<organism evidence="3 4">
    <name type="scientific">Paraburkholderia hiiakae</name>
    <dbReference type="NCBI Taxonomy" id="1081782"/>
    <lineage>
        <taxon>Bacteria</taxon>
        <taxon>Pseudomonadati</taxon>
        <taxon>Pseudomonadota</taxon>
        <taxon>Betaproteobacteria</taxon>
        <taxon>Burkholderiales</taxon>
        <taxon>Burkholderiaceae</taxon>
        <taxon>Paraburkholderia</taxon>
    </lineage>
</organism>
<dbReference type="EMBL" id="CAJHCQ010000021">
    <property type="protein sequence ID" value="CAD6556656.1"/>
    <property type="molecule type" value="Genomic_DNA"/>
</dbReference>
<keyword evidence="1" id="KW-0472">Membrane</keyword>
<reference evidence="3 4" key="1">
    <citation type="submission" date="2020-10" db="EMBL/GenBank/DDBJ databases">
        <authorList>
            <person name="Peeters C."/>
        </authorList>
    </citation>
    <scope>NUCLEOTIDE SEQUENCE [LARGE SCALE GENOMIC DNA]</scope>
    <source>
        <strain evidence="3 4">LMG 27952</strain>
    </source>
</reference>
<sequence length="221" mass="24227">MKIAAAQSVSELLPVALRDTARAVVTLRKGNPPSLHVLRGECDDQIVRLREELLRRGQSHDVIDDALYALCALLDEAALKGLSGEARDAWEREPLQVGVFGRNDAGEELLRRIGQRLREPRPALPLLAIFAAVLKLGFTGRFAVNEADARTKLIRAIDGRLERAMGGATPDRSGPVVVNPSRGRRRRLSPLAWVVIACLAAGFTWFAIDRWLLSSIASMGH</sequence>
<feature type="domain" description="Type IV / VI secretion system DotU" evidence="2">
    <location>
        <begin position="16"/>
        <end position="207"/>
    </location>
</feature>
<dbReference type="PANTHER" id="PTHR38033">
    <property type="entry name" value="MEMBRANE PROTEIN-RELATED"/>
    <property type="match status" value="1"/>
</dbReference>
<dbReference type="InterPro" id="IPR017732">
    <property type="entry name" value="T4/T6SS_DotU"/>
</dbReference>
<comment type="caution">
    <text evidence="3">The sequence shown here is derived from an EMBL/GenBank/DDBJ whole genome shotgun (WGS) entry which is preliminary data.</text>
</comment>
<dbReference type="Proteomes" id="UP000656319">
    <property type="component" value="Unassembled WGS sequence"/>
</dbReference>
<dbReference type="NCBIfam" id="TIGR03349">
    <property type="entry name" value="IV_VI_DotU"/>
    <property type="match status" value="1"/>
</dbReference>
<protein>
    <recommendedName>
        <fullName evidence="2">Type IV / VI secretion system DotU domain-containing protein</fullName>
    </recommendedName>
</protein>
<proteinExistence type="predicted"/>
<keyword evidence="1" id="KW-0812">Transmembrane</keyword>
<dbReference type="PANTHER" id="PTHR38033:SF1">
    <property type="entry name" value="DOTU FAMILY TYPE IV_VI SECRETION SYSTEM PROTEIN"/>
    <property type="match status" value="1"/>
</dbReference>
<evidence type="ECO:0000313" key="3">
    <source>
        <dbReference type="EMBL" id="CAD6556656.1"/>
    </source>
</evidence>
<accession>A0ABM8P575</accession>
<dbReference type="Pfam" id="PF09850">
    <property type="entry name" value="DotU"/>
    <property type="match status" value="1"/>
</dbReference>
<dbReference type="Gene3D" id="1.25.40.590">
    <property type="entry name" value="Type IV / VI secretion system, DotU"/>
    <property type="match status" value="1"/>
</dbReference>
<evidence type="ECO:0000256" key="1">
    <source>
        <dbReference type="SAM" id="Phobius"/>
    </source>
</evidence>